<feature type="signal peptide" evidence="1">
    <location>
        <begin position="1"/>
        <end position="20"/>
    </location>
</feature>
<evidence type="ECO:0000256" key="1">
    <source>
        <dbReference type="SAM" id="SignalP"/>
    </source>
</evidence>
<gene>
    <name evidence="3" type="ORF">GCM10010394_65800</name>
</gene>
<evidence type="ECO:0000313" key="3">
    <source>
        <dbReference type="EMBL" id="GAA0625948.1"/>
    </source>
</evidence>
<name>A0ABN1H172_9ACTN</name>
<feature type="chain" id="PRO_5045507858" description="SH3b domain-containing protein" evidence="1">
    <location>
        <begin position="21"/>
        <end position="113"/>
    </location>
</feature>
<evidence type="ECO:0000259" key="2">
    <source>
        <dbReference type="PROSITE" id="PS51781"/>
    </source>
</evidence>
<reference evidence="3 4" key="1">
    <citation type="journal article" date="2019" name="Int. J. Syst. Evol. Microbiol.">
        <title>The Global Catalogue of Microorganisms (GCM) 10K type strain sequencing project: providing services to taxonomists for standard genome sequencing and annotation.</title>
        <authorList>
            <consortium name="The Broad Institute Genomics Platform"/>
            <consortium name="The Broad Institute Genome Sequencing Center for Infectious Disease"/>
            <person name="Wu L."/>
            <person name="Ma J."/>
        </authorList>
    </citation>
    <scope>NUCLEOTIDE SEQUENCE [LARGE SCALE GENOMIC DNA]</scope>
    <source>
        <strain evidence="3 4">JCM 5067</strain>
    </source>
</reference>
<comment type="caution">
    <text evidence="3">The sequence shown here is derived from an EMBL/GenBank/DDBJ whole genome shotgun (WGS) entry which is preliminary data.</text>
</comment>
<dbReference type="Pfam" id="PF08239">
    <property type="entry name" value="SH3_3"/>
    <property type="match status" value="1"/>
</dbReference>
<dbReference type="InterPro" id="IPR003646">
    <property type="entry name" value="SH3-like_bac-type"/>
</dbReference>
<organism evidence="3 4">
    <name type="scientific">Streptomyces crystallinus</name>
    <dbReference type="NCBI Taxonomy" id="68191"/>
    <lineage>
        <taxon>Bacteria</taxon>
        <taxon>Bacillati</taxon>
        <taxon>Actinomycetota</taxon>
        <taxon>Actinomycetes</taxon>
        <taxon>Kitasatosporales</taxon>
        <taxon>Streptomycetaceae</taxon>
        <taxon>Streptomyces</taxon>
    </lineage>
</organism>
<keyword evidence="1" id="KW-0732">Signal</keyword>
<feature type="domain" description="SH3b" evidence="2">
    <location>
        <begin position="37"/>
        <end position="107"/>
    </location>
</feature>
<dbReference type="EMBL" id="BAAACA010000063">
    <property type="protein sequence ID" value="GAA0625948.1"/>
    <property type="molecule type" value="Genomic_DNA"/>
</dbReference>
<dbReference type="PROSITE" id="PS51781">
    <property type="entry name" value="SH3B"/>
    <property type="match status" value="1"/>
</dbReference>
<keyword evidence="4" id="KW-1185">Reference proteome</keyword>
<sequence>MSPRNPLALLGLCLATSAVAALAAAGPAVAEESAENSSKGRVTARSGLILRDKPTRSSRIVGVAPYGRIVHIFCKTGGDPVNGNGVWYLLEDGTWAWASAYYIQNLGSAPRWC</sequence>
<dbReference type="Proteomes" id="UP001500668">
    <property type="component" value="Unassembled WGS sequence"/>
</dbReference>
<proteinExistence type="predicted"/>
<accession>A0ABN1H172</accession>
<dbReference type="RefSeq" id="WP_344080339.1">
    <property type="nucleotide sequence ID" value="NZ_BAAACA010000063.1"/>
</dbReference>
<dbReference type="Gene3D" id="2.30.30.40">
    <property type="entry name" value="SH3 Domains"/>
    <property type="match status" value="1"/>
</dbReference>
<protein>
    <recommendedName>
        <fullName evidence="2">SH3b domain-containing protein</fullName>
    </recommendedName>
</protein>
<evidence type="ECO:0000313" key="4">
    <source>
        <dbReference type="Proteomes" id="UP001500668"/>
    </source>
</evidence>